<gene>
    <name evidence="2" type="primary">GspEL1</name>
</gene>
<reference evidence="2" key="1">
    <citation type="journal article" date="2021" name="bioRxiv">
        <title>Ancestral mitochondrial apparatus derived from the bacterial type II secretion system.</title>
        <authorList>
            <person name="Horvathova L."/>
            <person name="Zarsky V."/>
            <person name="Panek T."/>
            <person name="Derelle R."/>
            <person name="Pyrih J."/>
            <person name="Motyckova A."/>
            <person name="Klapst'ova V."/>
            <person name="Vinopalova M."/>
            <person name="Markova L."/>
            <person name="Voleman L."/>
            <person name="Klimes V."/>
            <person name="Petru M."/>
            <person name="Vaitova Z."/>
            <person name="Cepicka I."/>
            <person name="Hryzakova K."/>
            <person name="Harant K."/>
            <person name="Gray M.W."/>
            <person name="Chami M."/>
            <person name="Guilvout I."/>
            <person name="Francetic O."/>
            <person name="Lang B.F."/>
            <person name="Vlcek C."/>
            <person name="Tsaousis A.D."/>
            <person name="Elias M."/>
            <person name="Dolezal P."/>
        </authorList>
    </citation>
    <scope>NUCLEOTIDE SEQUENCE</scope>
    <source>
        <strain evidence="2">ATCC 50740</strain>
    </source>
</reference>
<organism evidence="2">
    <name type="scientific">Malawimonas jakobiformis</name>
    <name type="common">Flagellated protozoan</name>
    <dbReference type="NCBI Taxonomy" id="136089"/>
    <lineage>
        <taxon>Eukaryota</taxon>
        <taxon>Malawimonadida</taxon>
        <taxon>Malawimonadidae</taxon>
        <taxon>Malawimonas</taxon>
    </lineage>
</organism>
<dbReference type="Pfam" id="PF00437">
    <property type="entry name" value="T2SSE"/>
    <property type="match status" value="1"/>
</dbReference>
<feature type="domain" description="Bacterial type II secretion system protein E" evidence="1">
    <location>
        <begin position="131"/>
        <end position="208"/>
    </location>
</feature>
<dbReference type="AlphaFoldDB" id="A0A895KNP9"/>
<proteinExistence type="predicted"/>
<evidence type="ECO:0000313" key="2">
    <source>
        <dbReference type="EMBL" id="QRZ58747.1"/>
    </source>
</evidence>
<dbReference type="Gene3D" id="3.40.50.300">
    <property type="entry name" value="P-loop containing nucleotide triphosphate hydrolases"/>
    <property type="match status" value="1"/>
</dbReference>
<name>A0A895KNP9_MALJA</name>
<dbReference type="InterPro" id="IPR001482">
    <property type="entry name" value="T2SS/T4SS_dom"/>
</dbReference>
<accession>A0A895KNP9</accession>
<protein>
    <submittedName>
        <fullName evidence="2">General secretion pathway protein EL1</fullName>
    </submittedName>
</protein>
<dbReference type="InterPro" id="IPR027417">
    <property type="entry name" value="P-loop_NTPase"/>
</dbReference>
<dbReference type="EMBL" id="MT460919">
    <property type="protein sequence ID" value="QRZ58747.1"/>
    <property type="molecule type" value="Genomic_DNA"/>
</dbReference>
<sequence>MERIRKLLGHIAPKPSGIASFAADSGSSADLGPKPSKLVSKRKIKRGADVVSVLKKEDEKQTLVTYITKHEALTDETLQAGVILVCSPRADVRRAFINRLCEAAVARSALVYAIAPSGGVNVTAQGVYRLYTHPTLSRRAILSAMLRHGAHLLVFGEIATRDDVAQLLDAVYTGYHVIAEIYGESAHDALARLEAIGVDTSTLPSNLRIAVPAAED</sequence>
<evidence type="ECO:0000259" key="1">
    <source>
        <dbReference type="Pfam" id="PF00437"/>
    </source>
</evidence>